<feature type="coiled-coil region" evidence="1">
    <location>
        <begin position="214"/>
        <end position="248"/>
    </location>
</feature>
<dbReference type="Proteomes" id="UP001596031">
    <property type="component" value="Unassembled WGS sequence"/>
</dbReference>
<evidence type="ECO:0000313" key="2">
    <source>
        <dbReference type="EMBL" id="MFC5510244.1"/>
    </source>
</evidence>
<gene>
    <name evidence="2" type="ORF">ACFPOU_03765</name>
</gene>
<feature type="coiled-coil region" evidence="1">
    <location>
        <begin position="95"/>
        <end position="157"/>
    </location>
</feature>
<dbReference type="EMBL" id="JBHSMS010000013">
    <property type="protein sequence ID" value="MFC5510244.1"/>
    <property type="molecule type" value="Genomic_DNA"/>
</dbReference>
<evidence type="ECO:0000313" key="3">
    <source>
        <dbReference type="Proteomes" id="UP001596031"/>
    </source>
</evidence>
<evidence type="ECO:0000256" key="1">
    <source>
        <dbReference type="SAM" id="Coils"/>
    </source>
</evidence>
<dbReference type="GO" id="GO:0003677">
    <property type="term" value="F:DNA binding"/>
    <property type="evidence" value="ECO:0007669"/>
    <property type="project" value="UniProtKB-KW"/>
</dbReference>
<keyword evidence="3" id="KW-1185">Reference proteome</keyword>
<name>A0ABW0PEA7_9BURK</name>
<sequence length="250" mass="26501">MTTDSPSNDISFADVATAASSLRDAGLPVTLDALREALPAGASPAIARHLRTWRAEQAAPPVVAPAVLPAALAADLAEWARQHAEQAGAGPRAALAEREREIDEALSEAERLENERAAFEAEADSAALARDAAQAVADERQEEIERLMAELRDARQIAMDALVGKAKDQLAIEGKDAQLLDLRGQLERSVSASSAQSDARLAAEMELIGATTARDSLALEVKDLQAQLAAAKSDRGALRMELEKLRAKAK</sequence>
<keyword evidence="2" id="KW-0238">DNA-binding</keyword>
<protein>
    <submittedName>
        <fullName evidence="2">DNA-binding protein</fullName>
    </submittedName>
</protein>
<proteinExistence type="predicted"/>
<dbReference type="RefSeq" id="WP_379717359.1">
    <property type="nucleotide sequence ID" value="NZ_JBHSMS010000013.1"/>
</dbReference>
<comment type="caution">
    <text evidence="2">The sequence shown here is derived from an EMBL/GenBank/DDBJ whole genome shotgun (WGS) entry which is preliminary data.</text>
</comment>
<keyword evidence="1" id="KW-0175">Coiled coil</keyword>
<accession>A0ABW0PEA7</accession>
<organism evidence="2 3">
    <name type="scientific">Massilia jejuensis</name>
    <dbReference type="NCBI Taxonomy" id="648894"/>
    <lineage>
        <taxon>Bacteria</taxon>
        <taxon>Pseudomonadati</taxon>
        <taxon>Pseudomonadota</taxon>
        <taxon>Betaproteobacteria</taxon>
        <taxon>Burkholderiales</taxon>
        <taxon>Oxalobacteraceae</taxon>
        <taxon>Telluria group</taxon>
        <taxon>Massilia</taxon>
    </lineage>
</organism>
<reference evidence="3" key="1">
    <citation type="journal article" date="2019" name="Int. J. Syst. Evol. Microbiol.">
        <title>The Global Catalogue of Microorganisms (GCM) 10K type strain sequencing project: providing services to taxonomists for standard genome sequencing and annotation.</title>
        <authorList>
            <consortium name="The Broad Institute Genomics Platform"/>
            <consortium name="The Broad Institute Genome Sequencing Center for Infectious Disease"/>
            <person name="Wu L."/>
            <person name="Ma J."/>
        </authorList>
    </citation>
    <scope>NUCLEOTIDE SEQUENCE [LARGE SCALE GENOMIC DNA]</scope>
    <source>
        <strain evidence="3">CCUG 38813</strain>
    </source>
</reference>